<dbReference type="InterPro" id="IPR029046">
    <property type="entry name" value="LolA/LolB/LppX"/>
</dbReference>
<name>A0ABU7P7Y8_9ACTN</name>
<accession>A0ABU7P7Y8</accession>
<dbReference type="Proteomes" id="UP001344658">
    <property type="component" value="Unassembled WGS sequence"/>
</dbReference>
<gene>
    <name evidence="3" type="ORF">V2S66_08065</name>
</gene>
<reference evidence="3 4" key="1">
    <citation type="submission" date="2023-12" db="EMBL/GenBank/DDBJ databases">
        <title>Streptomyces sp. V4-01.</title>
        <authorList>
            <person name="Somphong A."/>
            <person name="Phongsopitanun W."/>
        </authorList>
    </citation>
    <scope>NUCLEOTIDE SEQUENCE [LARGE SCALE GENOMIC DNA]</scope>
    <source>
        <strain evidence="3 4">V4-01</strain>
    </source>
</reference>
<feature type="transmembrane region" description="Helical" evidence="2">
    <location>
        <begin position="32"/>
        <end position="53"/>
    </location>
</feature>
<feature type="region of interest" description="Disordered" evidence="1">
    <location>
        <begin position="298"/>
        <end position="330"/>
    </location>
</feature>
<dbReference type="Gene3D" id="2.50.20.10">
    <property type="entry name" value="Lipoprotein localisation LolA/LolB/LppX"/>
    <property type="match status" value="1"/>
</dbReference>
<feature type="region of interest" description="Disordered" evidence="1">
    <location>
        <begin position="103"/>
        <end position="124"/>
    </location>
</feature>
<proteinExistence type="predicted"/>
<keyword evidence="2" id="KW-0472">Membrane</keyword>
<sequence length="432" mass="42947">MARIQPAPYPGPDDGGDDGGGARGRRRKAARYAVPVAVAGVAAATISLVPALADSGDPSLPTLTAQQLLTKMAGSDTQTVDGTVKVTTDLGLPAGFSGGAGSLFGGSGPSGGGPGAGQGSAAAPQSHLTALLDGTHTLHVSADGQDRQKISLLEPAAEYSVIHNGAQLWAYDSASDQAYHQTLPQDAQARAQDRQRSADFPATPQAAAQAILKAADGTASITVAGTARVAGHSAYQLLITPQHADTTTIGAIRIAVDAKTGVPLKVTLTPRSGGKAVFDVGFTKVGFGRPAASTFAFTPPKGVKVTEGGSSSADHRERPQTPHGAEAGPTVLGKGWDSIAVITSPGGALDKTGTSGADGAEGLFGGGAHGKRGGHGGDSPLNAFGKQVTGSFGTGTLFHTRLVNALLTDKGTLYVGAVTESALTDAAGAAAK</sequence>
<protein>
    <submittedName>
        <fullName evidence="3">DUF2092 domain-containing protein</fullName>
    </submittedName>
</protein>
<dbReference type="SUPFAM" id="SSF89392">
    <property type="entry name" value="Prokaryotic lipoproteins and lipoprotein localization factors"/>
    <property type="match status" value="1"/>
</dbReference>
<dbReference type="EMBL" id="JAZEWV010000004">
    <property type="protein sequence ID" value="MEE4541922.1"/>
    <property type="molecule type" value="Genomic_DNA"/>
</dbReference>
<dbReference type="InterPro" id="IPR052944">
    <property type="entry name" value="Sporulation_related"/>
</dbReference>
<dbReference type="PANTHER" id="PTHR37507">
    <property type="entry name" value="SPORULATION PROTEIN YDCC"/>
    <property type="match status" value="1"/>
</dbReference>
<evidence type="ECO:0000313" key="4">
    <source>
        <dbReference type="Proteomes" id="UP001344658"/>
    </source>
</evidence>
<feature type="region of interest" description="Disordered" evidence="1">
    <location>
        <begin position="1"/>
        <end position="29"/>
    </location>
</feature>
<keyword evidence="4" id="KW-1185">Reference proteome</keyword>
<keyword evidence="2" id="KW-0812">Transmembrane</keyword>
<evidence type="ECO:0000313" key="3">
    <source>
        <dbReference type="EMBL" id="MEE4541922.1"/>
    </source>
</evidence>
<feature type="compositionally biased region" description="Gly residues" evidence="1">
    <location>
        <begin position="103"/>
        <end position="118"/>
    </location>
</feature>
<dbReference type="PANTHER" id="PTHR37507:SF2">
    <property type="entry name" value="SPORULATION PROTEIN YDCC"/>
    <property type="match status" value="1"/>
</dbReference>
<comment type="caution">
    <text evidence="3">The sequence shown here is derived from an EMBL/GenBank/DDBJ whole genome shotgun (WGS) entry which is preliminary data.</text>
</comment>
<organism evidence="3 4">
    <name type="scientific">Actinacidiphila polyblastidii</name>
    <dbReference type="NCBI Taxonomy" id="3110430"/>
    <lineage>
        <taxon>Bacteria</taxon>
        <taxon>Bacillati</taxon>
        <taxon>Actinomycetota</taxon>
        <taxon>Actinomycetes</taxon>
        <taxon>Kitasatosporales</taxon>
        <taxon>Streptomycetaceae</taxon>
        <taxon>Actinacidiphila</taxon>
    </lineage>
</organism>
<dbReference type="RefSeq" id="WP_330793827.1">
    <property type="nucleotide sequence ID" value="NZ_JAZEWV010000004.1"/>
</dbReference>
<evidence type="ECO:0000256" key="1">
    <source>
        <dbReference type="SAM" id="MobiDB-lite"/>
    </source>
</evidence>
<evidence type="ECO:0000256" key="2">
    <source>
        <dbReference type="SAM" id="Phobius"/>
    </source>
</evidence>
<keyword evidence="2" id="KW-1133">Transmembrane helix</keyword>